<sequence length="141" mass="16607">MEFWFKDERTDGNQLNKNQIFQLPVNPPTFEVQVGANNETFETEGLGEINIIGEKKLATITFSSFFPAQNYNFCVCTPRDDPYDYVWILDTFMHWRKPIRFIVTGTNINSLYSIENFTYKENAMSRDIEFTLSLKEYKKLS</sequence>
<dbReference type="HOGENOM" id="CLU_077348_2_0_9"/>
<dbReference type="AlphaFoldDB" id="A0A0E3M6P9"/>
<proteinExistence type="predicted"/>
<gene>
    <name evidence="1" type="ORF">CSCA_2707</name>
</gene>
<dbReference type="RefSeq" id="WP_029161573.1">
    <property type="nucleotide sequence ID" value="NZ_CP009933.1"/>
</dbReference>
<protein>
    <submittedName>
        <fullName evidence="1">Uncharacterized protein</fullName>
    </submittedName>
</protein>
<reference evidence="1 2" key="1">
    <citation type="journal article" date="2015" name="J. Biotechnol.">
        <title>Complete genome sequence of a malodorant-producing acetogen, Clostridium scatologenes ATCC 25775(T).</title>
        <authorList>
            <person name="Zhu Z."/>
            <person name="Guo T."/>
            <person name="Zheng H."/>
            <person name="Song T."/>
            <person name="Ouyang P."/>
            <person name="Xie J."/>
        </authorList>
    </citation>
    <scope>NUCLEOTIDE SEQUENCE [LARGE SCALE GENOMIC DNA]</scope>
    <source>
        <strain evidence="1 2">ATCC 25775</strain>
    </source>
</reference>
<dbReference type="EMBL" id="CP009933">
    <property type="protein sequence ID" value="AKA69832.1"/>
    <property type="molecule type" value="Genomic_DNA"/>
</dbReference>
<accession>A0A0E3M6P9</accession>
<evidence type="ECO:0000313" key="2">
    <source>
        <dbReference type="Proteomes" id="UP000033115"/>
    </source>
</evidence>
<keyword evidence="2" id="KW-1185">Reference proteome</keyword>
<name>A0A0E3M6P9_CLOSL</name>
<dbReference type="Proteomes" id="UP000033115">
    <property type="component" value="Chromosome"/>
</dbReference>
<dbReference type="KEGG" id="csq:CSCA_2707"/>
<organism evidence="1 2">
    <name type="scientific">Clostridium scatologenes</name>
    <dbReference type="NCBI Taxonomy" id="1548"/>
    <lineage>
        <taxon>Bacteria</taxon>
        <taxon>Bacillati</taxon>
        <taxon>Bacillota</taxon>
        <taxon>Clostridia</taxon>
        <taxon>Eubacteriales</taxon>
        <taxon>Clostridiaceae</taxon>
        <taxon>Clostridium</taxon>
    </lineage>
</organism>
<dbReference type="STRING" id="1548.CSCA_2707"/>
<evidence type="ECO:0000313" key="1">
    <source>
        <dbReference type="EMBL" id="AKA69832.1"/>
    </source>
</evidence>